<feature type="compositionally biased region" description="Polar residues" evidence="1">
    <location>
        <begin position="34"/>
        <end position="53"/>
    </location>
</feature>
<keyword evidence="6" id="KW-1185">Reference proteome</keyword>
<dbReference type="Pfam" id="PF21048">
    <property type="entry name" value="Rad26-like_N"/>
    <property type="match status" value="1"/>
</dbReference>
<feature type="region of interest" description="Disordered" evidence="1">
    <location>
        <begin position="34"/>
        <end position="61"/>
    </location>
</feature>
<evidence type="ECO:0000259" key="2">
    <source>
        <dbReference type="Pfam" id="PF12331"/>
    </source>
</evidence>
<dbReference type="Pfam" id="PF21046">
    <property type="entry name" value="Rad26-like_C"/>
    <property type="match status" value="1"/>
</dbReference>
<organism evidence="5 6">
    <name type="scientific">Aspergillus thermomutatus</name>
    <name type="common">Neosartorya pseudofischeri</name>
    <dbReference type="NCBI Taxonomy" id="41047"/>
    <lineage>
        <taxon>Eukaryota</taxon>
        <taxon>Fungi</taxon>
        <taxon>Dikarya</taxon>
        <taxon>Ascomycota</taxon>
        <taxon>Pezizomycotina</taxon>
        <taxon>Eurotiomycetes</taxon>
        <taxon>Eurotiomycetidae</taxon>
        <taxon>Eurotiales</taxon>
        <taxon>Aspergillaceae</taxon>
        <taxon>Aspergillus</taxon>
        <taxon>Aspergillus subgen. Fumigati</taxon>
    </lineage>
</organism>
<evidence type="ECO:0000259" key="4">
    <source>
        <dbReference type="Pfam" id="PF21048"/>
    </source>
</evidence>
<dbReference type="AlphaFoldDB" id="A0A397GMU8"/>
<comment type="caution">
    <text evidence="5">The sequence shown here is derived from an EMBL/GenBank/DDBJ whole genome shotgun (WGS) entry which is preliminary data.</text>
</comment>
<protein>
    <recommendedName>
        <fullName evidence="7">DNA repair protein Rad26</fullName>
    </recommendedName>
</protein>
<feature type="domain" description="Rad26-like C-terminal" evidence="3">
    <location>
        <begin position="698"/>
        <end position="760"/>
    </location>
</feature>
<dbReference type="Pfam" id="PF12331">
    <property type="entry name" value="Rad26-like_helical_rpts"/>
    <property type="match status" value="1"/>
</dbReference>
<evidence type="ECO:0000259" key="3">
    <source>
        <dbReference type="Pfam" id="PF21046"/>
    </source>
</evidence>
<reference evidence="5" key="1">
    <citation type="submission" date="2018-08" db="EMBL/GenBank/DDBJ databases">
        <title>Draft genome sequence of azole-resistant Aspergillus thermomutatus (Neosartorya pseudofischeri) strain HMR AF 39, isolated from a human nasal aspirate.</title>
        <authorList>
            <person name="Parent-Michaud M."/>
            <person name="Dufresne P.J."/>
            <person name="Fournier E."/>
            <person name="Martineau C."/>
            <person name="Moreira S."/>
            <person name="Perkins V."/>
            <person name="De Repentigny L."/>
            <person name="Dufresne S.F."/>
        </authorList>
    </citation>
    <scope>NUCLEOTIDE SEQUENCE [LARGE SCALE GENOMIC DNA]</scope>
    <source>
        <strain evidence="5">HMR AF 39</strain>
    </source>
</reference>
<evidence type="ECO:0000313" key="6">
    <source>
        <dbReference type="Proteomes" id="UP000215305"/>
    </source>
</evidence>
<proteinExistence type="predicted"/>
<dbReference type="InterPro" id="IPR048379">
    <property type="entry name" value="Rad26-like_C"/>
</dbReference>
<dbReference type="InterPro" id="IPR022093">
    <property type="entry name" value="Rad26-like_helical"/>
</dbReference>
<feature type="domain" description="Rad26-like helical repeats" evidence="2">
    <location>
        <begin position="470"/>
        <end position="691"/>
    </location>
</feature>
<evidence type="ECO:0000313" key="5">
    <source>
        <dbReference type="EMBL" id="RHZ50353.1"/>
    </source>
</evidence>
<feature type="compositionally biased region" description="Low complexity" evidence="1">
    <location>
        <begin position="297"/>
        <end position="312"/>
    </location>
</feature>
<sequence length="767" mass="85663">MEDKDDDFFSDDGFEDLPPSTLLQLEQNAYLATQAQRPAQPESSIYTAPSHAQVNRPVPDSAINNRPFRVAESRSIPLNATLKPPARLHTGLTNDYDSLDVGELDAEVLDDDTGLPVALDQPPASAGQAVPLHNESALEPMDIEGALENPYQANMYESYNALEEKLRLEDERLKQMTEELAAARSLAETKAGEIAIIRSNQVKLVENYDRQLAALRKAMAEETAKHKEEVEAARAEGKLLATENAFLKQDLAEETMRINNMKAKSRVEDKPPPVTPKKTRVLPFRDGFDDDEIMAISPSKSTKSKRTTPTGPGKKKRKLDPGSPTPLPLSQPAEPVAEPPEDLLDDAMIDDAMVDELVPRKEDRNAQLMKSILNHKTYPNEECDIEVLSQLAFPSDPRRKLSTIVLEETAKLHSGNYVVEYAQVIASLWSRALQEKFFKPVPMFVEITHHLLALDAPSCVPDMIDHLVPVLQESGDINGVPRFRNSPVSRQSLGQVRQTPLSQLEALVDSTEALSLLYRMAYLCIHMERTMEKFWRHMRYDFVLMMLNCSQPIRDIILMLNLLSTSIRAESFGPVQETEQDQLANENYIVDRVANLLSETPQPDEGQPPYTAADICGMRLQAMYFLTLVAFNPVAPASEHGSSVIAQHPTVLARMIRAMHDELDALYTYPPERDLHASMVNGLMRLVYGVIRRHKNVDLQSKLCRVAGGKQKFLVVLTRLAFSEGPILEGGIDDETVEMAHEILDDAVNPQEAEALLEAFPSAKRDD</sequence>
<feature type="region of interest" description="Disordered" evidence="1">
    <location>
        <begin position="262"/>
        <end position="340"/>
    </location>
</feature>
<dbReference type="OrthoDB" id="5245063at2759"/>
<evidence type="ECO:0000256" key="1">
    <source>
        <dbReference type="SAM" id="MobiDB-lite"/>
    </source>
</evidence>
<accession>A0A397GMU8</accession>
<gene>
    <name evidence="5" type="ORF">CDV56_105970</name>
</gene>
<dbReference type="EMBL" id="NKHU02000162">
    <property type="protein sequence ID" value="RHZ50353.1"/>
    <property type="molecule type" value="Genomic_DNA"/>
</dbReference>
<dbReference type="Proteomes" id="UP000215305">
    <property type="component" value="Unassembled WGS sequence"/>
</dbReference>
<feature type="domain" description="Rad26-like N-terminal" evidence="4">
    <location>
        <begin position="368"/>
        <end position="413"/>
    </location>
</feature>
<name>A0A397GMU8_ASPTH</name>
<dbReference type="GeneID" id="38127944"/>
<dbReference type="RefSeq" id="XP_026612705.1">
    <property type="nucleotide sequence ID" value="XM_026759589.1"/>
</dbReference>
<evidence type="ECO:0008006" key="7">
    <source>
        <dbReference type="Google" id="ProtNLM"/>
    </source>
</evidence>
<dbReference type="VEuPathDB" id="FungiDB:CDV56_105970"/>
<dbReference type="InterPro" id="IPR048380">
    <property type="entry name" value="Rad26-like_N"/>
</dbReference>
<dbReference type="STRING" id="41047.A0A397GMU8"/>